<sequence>MITHVAVIIDGEVVSMPKPARHHEILHKFPRANHNQGPQGFIDDKEGFVGRRRAATLAMEADQIEEINRPLYSEDLW</sequence>
<dbReference type="KEGG" id="nli:G3M70_07195"/>
<evidence type="ECO:0000313" key="2">
    <source>
        <dbReference type="Proteomes" id="UP000594688"/>
    </source>
</evidence>
<reference evidence="1 2" key="1">
    <citation type="submission" date="2020-02" db="EMBL/GenBank/DDBJ databases">
        <title>Genomic and physiological characterization of two novel Nitrospinaceae genera.</title>
        <authorList>
            <person name="Mueller A.J."/>
            <person name="Jung M.-Y."/>
            <person name="Strachan C.R."/>
            <person name="Herbold C.W."/>
            <person name="Kirkegaard R.H."/>
            <person name="Daims H."/>
        </authorList>
    </citation>
    <scope>NUCLEOTIDE SEQUENCE [LARGE SCALE GENOMIC DNA]</scope>
    <source>
        <strain evidence="1">EB</strain>
    </source>
</reference>
<dbReference type="EMBL" id="CP048685">
    <property type="protein sequence ID" value="QPJ61682.1"/>
    <property type="molecule type" value="Genomic_DNA"/>
</dbReference>
<dbReference type="Proteomes" id="UP000594688">
    <property type="component" value="Chromosome"/>
</dbReference>
<proteinExistence type="predicted"/>
<name>A0A7T0BVA8_9BACT</name>
<gene>
    <name evidence="1" type="ORF">G3M70_07195</name>
</gene>
<dbReference type="AlphaFoldDB" id="A0A7T0BVA8"/>
<dbReference type="Pfam" id="PF26092">
    <property type="entry name" value="T4_Y16D"/>
    <property type="match status" value="1"/>
</dbReference>
<dbReference type="InterPro" id="IPR058630">
    <property type="entry name" value="T4_Y16D"/>
</dbReference>
<accession>A0A7T0BVA8</accession>
<protein>
    <submittedName>
        <fullName evidence="1">Uncharacterized protein</fullName>
    </submittedName>
</protein>
<evidence type="ECO:0000313" key="1">
    <source>
        <dbReference type="EMBL" id="QPJ61682.1"/>
    </source>
</evidence>
<organism evidence="1 2">
    <name type="scientific">Candidatus Nitronauta litoralis</name>
    <dbReference type="NCBI Taxonomy" id="2705533"/>
    <lineage>
        <taxon>Bacteria</taxon>
        <taxon>Pseudomonadati</taxon>
        <taxon>Nitrospinota/Tectimicrobiota group</taxon>
        <taxon>Nitrospinota</taxon>
        <taxon>Nitrospinia</taxon>
        <taxon>Nitrospinales</taxon>
        <taxon>Nitrospinaceae</taxon>
        <taxon>Candidatus Nitronauta</taxon>
    </lineage>
</organism>